<evidence type="ECO:0000256" key="2">
    <source>
        <dbReference type="ARBA" id="ARBA00011028"/>
    </source>
</evidence>
<keyword evidence="8" id="KW-0449">Lipoprotein</keyword>
<feature type="chain" id="PRO_5002128956" evidence="7">
    <location>
        <begin position="21"/>
        <end position="345"/>
    </location>
</feature>
<evidence type="ECO:0000256" key="7">
    <source>
        <dbReference type="SAM" id="SignalP"/>
    </source>
</evidence>
<dbReference type="PANTHER" id="PTHR42953">
    <property type="entry name" value="HIGH-AFFINITY ZINC UPTAKE SYSTEM PROTEIN ZNUA-RELATED"/>
    <property type="match status" value="1"/>
</dbReference>
<dbReference type="GO" id="GO:0030313">
    <property type="term" value="C:cell envelope"/>
    <property type="evidence" value="ECO:0007669"/>
    <property type="project" value="UniProtKB-SubCell"/>
</dbReference>
<protein>
    <submittedName>
        <fullName evidence="8">Putative metal-binding lipoprotein</fullName>
    </submittedName>
</protein>
<reference evidence="8 9" key="1">
    <citation type="journal article" date="2014" name="Mol. Biol. Evol.">
        <title>Massive expansion of Ubiquitination-related gene families within the Chlamydiae.</title>
        <authorList>
            <person name="Domman D."/>
            <person name="Collingro A."/>
            <person name="Lagkouvardos I."/>
            <person name="Gehre L."/>
            <person name="Weinmaier T."/>
            <person name="Rattei T."/>
            <person name="Subtil A."/>
            <person name="Horn M."/>
        </authorList>
    </citation>
    <scope>NUCLEOTIDE SEQUENCE [LARGE SCALE GENOMIC DNA]</scope>
    <source>
        <strain evidence="8 9">OEW1</strain>
    </source>
</reference>
<evidence type="ECO:0000256" key="6">
    <source>
        <dbReference type="RuleBase" id="RU003512"/>
    </source>
</evidence>
<gene>
    <name evidence="8" type="ORF">DB43_AK00260</name>
</gene>
<evidence type="ECO:0000256" key="5">
    <source>
        <dbReference type="ARBA" id="ARBA00022729"/>
    </source>
</evidence>
<dbReference type="InterPro" id="IPR006128">
    <property type="entry name" value="Lipoprotein_PsaA-like"/>
</dbReference>
<sequence length="345" mass="39052">MKPPSLLLLCLFSFMLWGCASEKPHSNHSDASQKKKISVLSTTAMINDLVKTIGGEYIDTRILIPGELDPHSYQLVKGDDEKLTSAQIIFSNGLELEHGPSLKQYLQKSPKAIPLGNKILGQNPSVILQENGQFDPHIWMDMSLWAQTIPFITEKLSEVDPRHAPIYRKRAETLQKTLLEVHQEIRKDMQEIPCPKRFLVTSHDAFNYFTRAYLAEEDELSSHKWKHRFAAPEGLAPDSQLSAVDIQNVIDHLKNYQVHVLFPESNVSKDSIRKIVYAGKEHGLNLIMAQVPLYGDAMGPPGSDGDTYIKMIQHNARTIKHYLIAYPDAPEYSIHIQESCHVKIP</sequence>
<dbReference type="Gene3D" id="3.40.50.1980">
    <property type="entry name" value="Nitrogenase molybdenum iron protein domain"/>
    <property type="match status" value="2"/>
</dbReference>
<dbReference type="GO" id="GO:0007155">
    <property type="term" value="P:cell adhesion"/>
    <property type="evidence" value="ECO:0007669"/>
    <property type="project" value="InterPro"/>
</dbReference>
<dbReference type="OMA" id="DPHIWFD"/>
<comment type="caution">
    <text evidence="8">The sequence shown here is derived from an EMBL/GenBank/DDBJ whole genome shotgun (WGS) entry which is preliminary data.</text>
</comment>
<dbReference type="PRINTS" id="PR00690">
    <property type="entry name" value="ADHESNFAMILY"/>
</dbReference>
<evidence type="ECO:0000256" key="3">
    <source>
        <dbReference type="ARBA" id="ARBA00022448"/>
    </source>
</evidence>
<evidence type="ECO:0000256" key="1">
    <source>
        <dbReference type="ARBA" id="ARBA00004196"/>
    </source>
</evidence>
<dbReference type="InterPro" id="IPR006129">
    <property type="entry name" value="AdhesinB"/>
</dbReference>
<evidence type="ECO:0000313" key="9">
    <source>
        <dbReference type="Proteomes" id="UP000031307"/>
    </source>
</evidence>
<organism evidence="8 9">
    <name type="scientific">Parachlamydia acanthamoebae</name>
    <dbReference type="NCBI Taxonomy" id="83552"/>
    <lineage>
        <taxon>Bacteria</taxon>
        <taxon>Pseudomonadati</taxon>
        <taxon>Chlamydiota</taxon>
        <taxon>Chlamydiia</taxon>
        <taxon>Parachlamydiales</taxon>
        <taxon>Parachlamydiaceae</taxon>
        <taxon>Parachlamydia</taxon>
    </lineage>
</organism>
<dbReference type="AlphaFoldDB" id="A0A0C1BXY9"/>
<comment type="similarity">
    <text evidence="2 6">Belongs to the bacterial solute-binding protein 9 family.</text>
</comment>
<dbReference type="GO" id="GO:0030001">
    <property type="term" value="P:metal ion transport"/>
    <property type="evidence" value="ECO:0007669"/>
    <property type="project" value="InterPro"/>
</dbReference>
<evidence type="ECO:0000313" key="8">
    <source>
        <dbReference type="EMBL" id="KIA76366.1"/>
    </source>
</evidence>
<feature type="signal peptide" evidence="7">
    <location>
        <begin position="1"/>
        <end position="20"/>
    </location>
</feature>
<dbReference type="RefSeq" id="WP_013924207.1">
    <property type="nucleotide sequence ID" value="NZ_JASBUT010000021.1"/>
</dbReference>
<dbReference type="InterPro" id="IPR006127">
    <property type="entry name" value="ZnuA-like"/>
</dbReference>
<dbReference type="PANTHER" id="PTHR42953:SF1">
    <property type="entry name" value="METAL-BINDING PROTEIN HI_0362-RELATED"/>
    <property type="match status" value="1"/>
</dbReference>
<dbReference type="EMBL" id="JSAM01000121">
    <property type="protein sequence ID" value="KIA76366.1"/>
    <property type="molecule type" value="Genomic_DNA"/>
</dbReference>
<name>A0A0C1BXY9_9BACT</name>
<dbReference type="Proteomes" id="UP000031307">
    <property type="component" value="Unassembled WGS sequence"/>
</dbReference>
<dbReference type="GO" id="GO:0046872">
    <property type="term" value="F:metal ion binding"/>
    <property type="evidence" value="ECO:0007669"/>
    <property type="project" value="UniProtKB-KW"/>
</dbReference>
<dbReference type="Pfam" id="PF01297">
    <property type="entry name" value="ZnuA"/>
    <property type="match status" value="1"/>
</dbReference>
<proteinExistence type="inferred from homology"/>
<keyword evidence="5 7" id="KW-0732">Signal</keyword>
<comment type="subcellular location">
    <subcellularLocation>
        <location evidence="1">Cell envelope</location>
    </subcellularLocation>
</comment>
<evidence type="ECO:0000256" key="4">
    <source>
        <dbReference type="ARBA" id="ARBA00022723"/>
    </source>
</evidence>
<dbReference type="SUPFAM" id="SSF53807">
    <property type="entry name" value="Helical backbone' metal receptor"/>
    <property type="match status" value="1"/>
</dbReference>
<keyword evidence="4" id="KW-0479">Metal-binding</keyword>
<dbReference type="PRINTS" id="PR00691">
    <property type="entry name" value="ADHESINB"/>
</dbReference>
<dbReference type="PATRIC" id="fig|83552.4.peg.2506"/>
<dbReference type="InterPro" id="IPR050492">
    <property type="entry name" value="Bact_metal-bind_prot9"/>
</dbReference>
<keyword evidence="3 6" id="KW-0813">Transport</keyword>
<accession>A0A0C1BXY9</accession>